<keyword evidence="4" id="KW-0479">Metal-binding</keyword>
<dbReference type="Pfam" id="PF07687">
    <property type="entry name" value="M20_dimer"/>
    <property type="match status" value="1"/>
</dbReference>
<dbReference type="GO" id="GO:0005829">
    <property type="term" value="C:cytosol"/>
    <property type="evidence" value="ECO:0007669"/>
    <property type="project" value="TreeGrafter"/>
</dbReference>
<evidence type="ECO:0000313" key="11">
    <source>
        <dbReference type="Proteomes" id="UP001165080"/>
    </source>
</evidence>
<proteinExistence type="predicted"/>
<dbReference type="PANTHER" id="PTHR43501">
    <property type="entry name" value="CYTOSOL NON-SPECIFIC DIPEPTIDASE"/>
    <property type="match status" value="1"/>
</dbReference>
<evidence type="ECO:0000256" key="6">
    <source>
        <dbReference type="ARBA" id="ARBA00022833"/>
    </source>
</evidence>
<organism evidence="10 11">
    <name type="scientific">Pleodorina starrii</name>
    <dbReference type="NCBI Taxonomy" id="330485"/>
    <lineage>
        <taxon>Eukaryota</taxon>
        <taxon>Viridiplantae</taxon>
        <taxon>Chlorophyta</taxon>
        <taxon>core chlorophytes</taxon>
        <taxon>Chlorophyceae</taxon>
        <taxon>CS clade</taxon>
        <taxon>Chlamydomonadales</taxon>
        <taxon>Volvocaceae</taxon>
        <taxon>Pleodorina</taxon>
    </lineage>
</organism>
<dbReference type="GO" id="GO:0070573">
    <property type="term" value="F:metallodipeptidase activity"/>
    <property type="evidence" value="ECO:0007669"/>
    <property type="project" value="TreeGrafter"/>
</dbReference>
<comment type="cofactor">
    <cofactor evidence="2">
        <name>Zn(2+)</name>
        <dbReference type="ChEBI" id="CHEBI:29105"/>
    </cofactor>
</comment>
<evidence type="ECO:0000256" key="4">
    <source>
        <dbReference type="ARBA" id="ARBA00022723"/>
    </source>
</evidence>
<keyword evidence="7" id="KW-0482">Metalloprotease</keyword>
<dbReference type="InterPro" id="IPR002933">
    <property type="entry name" value="Peptidase_M20"/>
</dbReference>
<evidence type="ECO:0000259" key="9">
    <source>
        <dbReference type="Pfam" id="PF07687"/>
    </source>
</evidence>
<comment type="caution">
    <text evidence="10">The sequence shown here is derived from an EMBL/GenBank/DDBJ whole genome shotgun (WGS) entry which is preliminary data.</text>
</comment>
<evidence type="ECO:0000256" key="8">
    <source>
        <dbReference type="ARBA" id="ARBA00023285"/>
    </source>
</evidence>
<evidence type="ECO:0000313" key="10">
    <source>
        <dbReference type="EMBL" id="GLC52475.1"/>
    </source>
</evidence>
<reference evidence="10 11" key="1">
    <citation type="journal article" date="2023" name="Commun. Biol.">
        <title>Reorganization of the ancestral sex-determining regions during the evolution of trioecy in Pleodorina starrii.</title>
        <authorList>
            <person name="Takahashi K."/>
            <person name="Suzuki S."/>
            <person name="Kawai-Toyooka H."/>
            <person name="Yamamoto K."/>
            <person name="Hamaji T."/>
            <person name="Ootsuki R."/>
            <person name="Yamaguchi H."/>
            <person name="Kawachi M."/>
            <person name="Higashiyama T."/>
            <person name="Nozaki H."/>
        </authorList>
    </citation>
    <scope>NUCLEOTIDE SEQUENCE [LARGE SCALE GENOMIC DNA]</scope>
    <source>
        <strain evidence="10 11">NIES-4479</strain>
    </source>
</reference>
<dbReference type="CDD" id="cd11296">
    <property type="entry name" value="O-FucT_like"/>
    <property type="match status" value="1"/>
</dbReference>
<accession>A0A9W6BIK7</accession>
<dbReference type="SUPFAM" id="SSF53187">
    <property type="entry name" value="Zn-dependent exopeptidases"/>
    <property type="match status" value="1"/>
</dbReference>
<keyword evidence="6" id="KW-0862">Zinc</keyword>
<gene>
    <name evidence="10" type="primary">PLEST003312</name>
    <name evidence="10" type="ORF">PLESTB_000633100</name>
</gene>
<evidence type="ECO:0000256" key="2">
    <source>
        <dbReference type="ARBA" id="ARBA00001947"/>
    </source>
</evidence>
<evidence type="ECO:0000256" key="3">
    <source>
        <dbReference type="ARBA" id="ARBA00022670"/>
    </source>
</evidence>
<keyword evidence="11" id="KW-1185">Reference proteome</keyword>
<dbReference type="Gene3D" id="3.40.630.10">
    <property type="entry name" value="Zn peptidases"/>
    <property type="match status" value="2"/>
</dbReference>
<dbReference type="Pfam" id="PF01546">
    <property type="entry name" value="Peptidase_M20"/>
    <property type="match status" value="1"/>
</dbReference>
<protein>
    <recommendedName>
        <fullName evidence="9">Peptidase M20 dimerisation domain-containing protein</fullName>
    </recommendedName>
</protein>
<evidence type="ECO:0000256" key="7">
    <source>
        <dbReference type="ARBA" id="ARBA00023049"/>
    </source>
</evidence>
<dbReference type="EMBL" id="BRXU01000006">
    <property type="protein sequence ID" value="GLC52475.1"/>
    <property type="molecule type" value="Genomic_DNA"/>
</dbReference>
<dbReference type="PANTHER" id="PTHR43501:SF1">
    <property type="entry name" value="CYTOSOL NON-SPECIFIC DIPEPTIDASE"/>
    <property type="match status" value="1"/>
</dbReference>
<dbReference type="FunFam" id="3.40.630.10:FF:000018">
    <property type="entry name" value="Aminoacyl-histidine dipeptidase PepD"/>
    <property type="match status" value="1"/>
</dbReference>
<name>A0A9W6BIK7_9CHLO</name>
<keyword evidence="3" id="KW-0645">Protease</keyword>
<dbReference type="PRINTS" id="PR00934">
    <property type="entry name" value="XHISDIPTASE"/>
</dbReference>
<dbReference type="InterPro" id="IPR011650">
    <property type="entry name" value="Peptidase_M20_dimer"/>
</dbReference>
<feature type="domain" description="Peptidase M20 dimerisation" evidence="9">
    <location>
        <begin position="217"/>
        <end position="304"/>
    </location>
</feature>
<comment type="cofactor">
    <cofactor evidence="1">
        <name>Co(2+)</name>
        <dbReference type="ChEBI" id="CHEBI:48828"/>
    </cofactor>
</comment>
<evidence type="ECO:0000256" key="5">
    <source>
        <dbReference type="ARBA" id="ARBA00022801"/>
    </source>
</evidence>
<dbReference type="Proteomes" id="UP001165080">
    <property type="component" value="Unassembled WGS sequence"/>
</dbReference>
<keyword evidence="8" id="KW-0170">Cobalt</keyword>
<keyword evidence="5" id="KW-0378">Hydrolase</keyword>
<dbReference type="AlphaFoldDB" id="A0A9W6BIK7"/>
<evidence type="ECO:0000256" key="1">
    <source>
        <dbReference type="ARBA" id="ARBA00001941"/>
    </source>
</evidence>
<dbReference type="GO" id="GO:0006508">
    <property type="term" value="P:proteolysis"/>
    <property type="evidence" value="ECO:0007669"/>
    <property type="project" value="UniProtKB-KW"/>
</dbReference>
<dbReference type="NCBIfam" id="TIGR01893">
    <property type="entry name" value="aa-his-dipept"/>
    <property type="match status" value="1"/>
</dbReference>
<dbReference type="InterPro" id="IPR001160">
    <property type="entry name" value="Peptidase_M20C"/>
</dbReference>
<dbReference type="FunFam" id="3.40.630.10:FF:000015">
    <property type="entry name" value="Aminoacyl-histidine dipeptidase PepD"/>
    <property type="match status" value="1"/>
</dbReference>
<dbReference type="Gene3D" id="3.40.50.11350">
    <property type="match status" value="1"/>
</dbReference>
<dbReference type="GO" id="GO:0046872">
    <property type="term" value="F:metal ion binding"/>
    <property type="evidence" value="ECO:0007669"/>
    <property type="project" value="UniProtKB-KW"/>
</dbReference>
<sequence>MTAAEDVIAGLSPAPLWRYFKDLTQIPRPSKHEGRVLQYLKDFAAERQLAWQQDAVGNLVIRRPGSGGGEGAPCVVIQGHVDMVCEKEPDSPHDFLVDPLLLRREGDWLQASGTTLGADNGIGVAAALALLSSPPSAKLPPLECLFTVDEETGLTGAFEISPDLLTGRTMLNLDTEDWGEVFIGCAGGGDMSLELEVLLESPPQQLPAMRAHLLKLGGLLGGHSGLNIHEGRGNAVQLLGRALAAVAAAAGPDGWRLAELAGGDKRNAIARDAAAVVLVAADKEAAVAAAVQALLDELRTEYGSVETGLSLTLTPRPAADAAAGAPPVDAVVGPPDVDRLLALLRGLPHGPIKFSHAVPGLVETSCNVASIKEAPSLPTCGPSTTRRYVIVTSTRSSIMGALEATRDVIQGLARLAGCVAVQRGKAYPGWQPNLDSRVLQVTLDAYRDMMGGSQTAKVGAIHAGLECGILGEKFPGMDMVSFGPTIKGAHSPEERVKISTVEPFWQLTVNVLERLAEIGILPYEGGHRSLLDHKHMFMDLKLLIDFGHLASRRSVVMLDDHLAAGWNGKLDAVVFFGDERRLQYYHDWVARSSKVSTDGAKVLNYGAEFIACDEQGIANLTQLFEPYNTVGLIIFDNVSPKAGYELVPGQSPSNLCNEAYYKVNADLRKSRMIKSIAKIYQQRHVGNDRYTAVHIRPFPDACLDLWRAPAAEFNYTAANKACHNPSLIRVFVNQTLDAIKRYNVSNNVFVMCHPGIRNIIAQLYGAAGLTPFFYTEDIMGPIFGFRGPALLGMVEQEICSQADVFLGTKASTMTGIVWEERFTADPPKLATLHFSGDYFEMPLMPPSPPLGPP</sequence>